<dbReference type="Gene3D" id="3.40.630.30">
    <property type="match status" value="1"/>
</dbReference>
<proteinExistence type="inferred from homology"/>
<evidence type="ECO:0000313" key="6">
    <source>
        <dbReference type="Proteomes" id="UP000292027"/>
    </source>
</evidence>
<keyword evidence="6" id="KW-1185">Reference proteome</keyword>
<evidence type="ECO:0000313" key="5">
    <source>
        <dbReference type="EMBL" id="RZU19094.1"/>
    </source>
</evidence>
<accession>A0A4Q7X7S3</accession>
<gene>
    <name evidence="5" type="ORF">EV645_1301</name>
</gene>
<dbReference type="GO" id="GO:0008999">
    <property type="term" value="F:protein-N-terminal-alanine acetyltransferase activity"/>
    <property type="evidence" value="ECO:0007669"/>
    <property type="project" value="TreeGrafter"/>
</dbReference>
<evidence type="ECO:0000256" key="1">
    <source>
        <dbReference type="ARBA" id="ARBA00022679"/>
    </source>
</evidence>
<dbReference type="InterPro" id="IPR051531">
    <property type="entry name" value="N-acetyltransferase"/>
</dbReference>
<feature type="domain" description="N-acetyltransferase" evidence="4">
    <location>
        <begin position="15"/>
        <end position="194"/>
    </location>
</feature>
<dbReference type="PANTHER" id="PTHR43792:SF8">
    <property type="entry name" value="[RIBOSOMAL PROTEIN US5]-ALANINE N-ACETYLTRANSFERASE"/>
    <property type="match status" value="1"/>
</dbReference>
<keyword evidence="2" id="KW-0012">Acyltransferase</keyword>
<comment type="caution">
    <text evidence="5">The sequence shown here is derived from an EMBL/GenBank/DDBJ whole genome shotgun (WGS) entry which is preliminary data.</text>
</comment>
<evidence type="ECO:0000256" key="2">
    <source>
        <dbReference type="ARBA" id="ARBA00023315"/>
    </source>
</evidence>
<dbReference type="AlphaFoldDB" id="A0A4Q7X7S3"/>
<dbReference type="GO" id="GO:0005737">
    <property type="term" value="C:cytoplasm"/>
    <property type="evidence" value="ECO:0007669"/>
    <property type="project" value="TreeGrafter"/>
</dbReference>
<dbReference type="InterPro" id="IPR016181">
    <property type="entry name" value="Acyl_CoA_acyltransferase"/>
</dbReference>
<comment type="similarity">
    <text evidence="3">Belongs to the acetyltransferase family. RimJ subfamily.</text>
</comment>
<name>A0A4Q7X7S3_9ACTN</name>
<dbReference type="OrthoDB" id="5242221at2"/>
<evidence type="ECO:0000256" key="3">
    <source>
        <dbReference type="ARBA" id="ARBA00038502"/>
    </source>
</evidence>
<dbReference type="PROSITE" id="PS51186">
    <property type="entry name" value="GNAT"/>
    <property type="match status" value="1"/>
</dbReference>
<dbReference type="RefSeq" id="WP_130440701.1">
    <property type="nucleotide sequence ID" value="NZ_SHKR01000011.1"/>
</dbReference>
<dbReference type="EMBL" id="SHKR01000011">
    <property type="protein sequence ID" value="RZU19094.1"/>
    <property type="molecule type" value="Genomic_DNA"/>
</dbReference>
<reference evidence="5 6" key="1">
    <citation type="journal article" date="2015" name="Stand. Genomic Sci.">
        <title>Genomic Encyclopedia of Bacterial and Archaeal Type Strains, Phase III: the genomes of soil and plant-associated and newly described type strains.</title>
        <authorList>
            <person name="Whitman W.B."/>
            <person name="Woyke T."/>
            <person name="Klenk H.P."/>
            <person name="Zhou Y."/>
            <person name="Lilburn T.G."/>
            <person name="Beck B.J."/>
            <person name="De Vos P."/>
            <person name="Vandamme P."/>
            <person name="Eisen J.A."/>
            <person name="Garrity G."/>
            <person name="Hugenholtz P."/>
            <person name="Kyrpides N.C."/>
        </authorList>
    </citation>
    <scope>NUCLEOTIDE SEQUENCE [LARGE SCALE GENOMIC DNA]</scope>
    <source>
        <strain evidence="5 6">VKM Ac-2540</strain>
    </source>
</reference>
<dbReference type="InterPro" id="IPR000182">
    <property type="entry name" value="GNAT_dom"/>
</dbReference>
<sequence>MAIVHWPVELQHGQVGLRPLRAGDGGEWAAARQRNVSWLRPWDATQPPGAEDGARTFRAMARDWNRQARYGRMLPFVITYGGAAGVGARAKWPLVGQLTVSGITYGSARWANLGYWVDEQYAGRGIVPTAVAMAADHCWFTLGLHRIEVAIRPENKASLRVVDKLGFRYEGERPRFLHIDGDWRDHRIFALNVEEVGPGLVARLQ</sequence>
<dbReference type="Proteomes" id="UP000292027">
    <property type="component" value="Unassembled WGS sequence"/>
</dbReference>
<dbReference type="PANTHER" id="PTHR43792">
    <property type="entry name" value="GNAT FAMILY, PUTATIVE (AFU_ORTHOLOGUE AFUA_3G00765)-RELATED-RELATED"/>
    <property type="match status" value="1"/>
</dbReference>
<evidence type="ECO:0000259" key="4">
    <source>
        <dbReference type="PROSITE" id="PS51186"/>
    </source>
</evidence>
<dbReference type="SUPFAM" id="SSF55729">
    <property type="entry name" value="Acyl-CoA N-acyltransferases (Nat)"/>
    <property type="match status" value="1"/>
</dbReference>
<dbReference type="Pfam" id="PF13302">
    <property type="entry name" value="Acetyltransf_3"/>
    <property type="match status" value="1"/>
</dbReference>
<protein>
    <submittedName>
        <fullName evidence="5">Ribosomal-protein-alanine N-acetyltransferase</fullName>
    </submittedName>
</protein>
<organism evidence="5 6">
    <name type="scientific">Kribbella rubisoli</name>
    <dbReference type="NCBI Taxonomy" id="3075929"/>
    <lineage>
        <taxon>Bacteria</taxon>
        <taxon>Bacillati</taxon>
        <taxon>Actinomycetota</taxon>
        <taxon>Actinomycetes</taxon>
        <taxon>Propionibacteriales</taxon>
        <taxon>Kribbellaceae</taxon>
        <taxon>Kribbella</taxon>
    </lineage>
</organism>
<keyword evidence="1" id="KW-0808">Transferase</keyword>